<reference evidence="1 2" key="1">
    <citation type="submission" date="2012-05" db="EMBL/GenBank/DDBJ databases">
        <authorList>
            <person name="Harkins D.M."/>
            <person name="Madupu R."/>
            <person name="Durkin A.S."/>
            <person name="Torralba M."/>
            <person name="Methe B."/>
            <person name="Sutton G.G."/>
            <person name="Nelson K.E."/>
        </authorList>
    </citation>
    <scope>NUCLEOTIDE SEQUENCE [LARGE SCALE GENOMIC DNA]</scope>
    <source>
        <strain evidence="1 2">F0489</strain>
    </source>
</reference>
<protein>
    <submittedName>
        <fullName evidence="1">Tubulin-like protein</fullName>
    </submittedName>
</protein>
<proteinExistence type="predicted"/>
<evidence type="ECO:0000313" key="1">
    <source>
        <dbReference type="EMBL" id="EJF47129.1"/>
    </source>
</evidence>
<name>J0NJ74_9ACTO</name>
<dbReference type="Proteomes" id="UP000002941">
    <property type="component" value="Unassembled WGS sequence"/>
</dbReference>
<dbReference type="PATRIC" id="fig|1125718.3.peg.455"/>
<dbReference type="Pfam" id="PF13809">
    <property type="entry name" value="Tubulin_2"/>
    <property type="match status" value="1"/>
</dbReference>
<keyword evidence="2" id="KW-1185">Reference proteome</keyword>
<dbReference type="AlphaFoldDB" id="J0NJ74"/>
<dbReference type="RefSeq" id="WP_008729938.1">
    <property type="nucleotide sequence ID" value="NZ_AKFT01000031.1"/>
</dbReference>
<sequence>MYKVLVIGCGGSGAKTLSYMMDQLRADLAVYGIEEIPGCWQFLNVDTPVQEETSAVGSVSRQGGAYVSCGVADGRYRTVDEVLTTRVQSRETGGLRHLATWIPRSPKDVSFPVTVGAGQFRGIGRLLILRRLGDVREAVEAALARMASPQAREAAEQVARTVPGMGDAPSSSASPMVLVVSSMAGGSGASMTLDVCRLVAGATTTPAIDPQKISVFLYTAEVFEEVPDHLRAGMPGNTLAMLGEIVAAQTGAEGDAARLDADLYSLFGVSITAERAFKRVTPIGLRAGGTGAVFGDGSTDGVFRGMGRGLARYISSPAFDRYVSFDIANDVDVPNRSLVSWDVDPTDTAWSSFGYASLSMGRDRYAEYAAQRLARRTVDHALDGFRLPGGSSNDSQRLADLWEHRRSGELVQMGLPMSAGTTMMGATSAVDRETLDWLLSDQASKALNKTQLAARARSTVNAVMARRPQTEGMPVAEWGAAMANWLRTQENLVRPELEDASLQLAVQRAREHLDRIVDQTRRDLADLGIPYAIHVMGELGQSGGALRPLADRLEQVGAQCPSSALKIPDTLSSTMRGMGKTLLGEAGSEQLVDRLTTGLTDSVFQWLLARSATALAVALRDLAASAVKPLSDAMDDARKVLELERKDDHSAIGVADVATDLYQAWPGEPLAGEPDDLAVPKRFATAHNEVVLMGVEQYPGRFQEHIAGAVPQELGGDLHQAYAEAVREVLTGRWEQGSGDRAPEDLLRVSTRWVPAGLQGATGNALPTAARYELKLRAADVVGRARAFVGRRGEVFARFTSQSLREYLEDDAVGDFEKSQRSEEVLAGLKRVLDMARPLVEVDERIYSDLHDGERPRLSFTFSAIPFRGLDVAGQFLEYLKNNPSVAPGLLGEVERSLDDEEVPRVDVFGSYPRTLPVAYSGLLNSVSKTWDGAIGSDGARGAFWKWRRARPLPGGLPVGDEERRAMVRGWWAATLSGGVDRPEWKDRSAARPVRIWDRGEGEWVAFPYPLLTPRARMIAPNAWLASVLESMLLAYVQIERRGLEAFRPWKVLRRWADDGENDKEISIDDDGPVWTVLGELLGRGHVAGLPVPGSLEGLEDAEERRKKLLAQCDLILRDLDQKYLPGAGKADDAKHFTNYAKRVRVETTPLSVDLAQEMYDELVEVREILTRVEPSSGERSGDDADEIEY</sequence>
<dbReference type="InterPro" id="IPR025904">
    <property type="entry name" value="Tubulin-like"/>
</dbReference>
<organism evidence="1 2">
    <name type="scientific">Actinomyces massiliensis F0489</name>
    <dbReference type="NCBI Taxonomy" id="1125718"/>
    <lineage>
        <taxon>Bacteria</taxon>
        <taxon>Bacillati</taxon>
        <taxon>Actinomycetota</taxon>
        <taxon>Actinomycetes</taxon>
        <taxon>Actinomycetales</taxon>
        <taxon>Actinomycetaceae</taxon>
        <taxon>Actinomyces</taxon>
    </lineage>
</organism>
<accession>J0NJ74</accession>
<comment type="caution">
    <text evidence="1">The sequence shown here is derived from an EMBL/GenBank/DDBJ whole genome shotgun (WGS) entry which is preliminary data.</text>
</comment>
<dbReference type="eggNOG" id="ENOG502ZAWP">
    <property type="taxonomic scope" value="Bacteria"/>
</dbReference>
<dbReference type="OrthoDB" id="4795870at2"/>
<gene>
    <name evidence="1" type="ORF">HMPREF1318_1132</name>
</gene>
<dbReference type="EMBL" id="AKFT01000031">
    <property type="protein sequence ID" value="EJF47129.1"/>
    <property type="molecule type" value="Genomic_DNA"/>
</dbReference>
<evidence type="ECO:0000313" key="2">
    <source>
        <dbReference type="Proteomes" id="UP000002941"/>
    </source>
</evidence>